<dbReference type="Gene3D" id="1.10.1410.10">
    <property type="match status" value="1"/>
</dbReference>
<dbReference type="Pfam" id="PF22600">
    <property type="entry name" value="MTPAP-like_central"/>
    <property type="match status" value="1"/>
</dbReference>
<dbReference type="GO" id="GO:0043634">
    <property type="term" value="P:polyadenylation-dependent ncRNA catabolic process"/>
    <property type="evidence" value="ECO:0007669"/>
    <property type="project" value="TreeGrafter"/>
</dbReference>
<dbReference type="GO" id="GO:1990817">
    <property type="term" value="F:poly(A) RNA polymerase activity"/>
    <property type="evidence" value="ECO:0007669"/>
    <property type="project" value="InterPro"/>
</dbReference>
<dbReference type="GO" id="GO:0031123">
    <property type="term" value="P:RNA 3'-end processing"/>
    <property type="evidence" value="ECO:0007669"/>
    <property type="project" value="TreeGrafter"/>
</dbReference>
<proteinExistence type="predicted"/>
<feature type="region of interest" description="Disordered" evidence="5">
    <location>
        <begin position="204"/>
        <end position="254"/>
    </location>
</feature>
<feature type="domain" description="C3H1-type" evidence="6">
    <location>
        <begin position="76"/>
        <end position="104"/>
    </location>
</feature>
<accession>A0AAV0SS67</accession>
<dbReference type="InterPro" id="IPR036855">
    <property type="entry name" value="Znf_CCCH_sf"/>
</dbReference>
<evidence type="ECO:0000256" key="4">
    <source>
        <dbReference type="PROSITE-ProRule" id="PRU00723"/>
    </source>
</evidence>
<dbReference type="GO" id="GO:0005730">
    <property type="term" value="C:nucleolus"/>
    <property type="evidence" value="ECO:0007669"/>
    <property type="project" value="TreeGrafter"/>
</dbReference>
<feature type="compositionally biased region" description="Basic and acidic residues" evidence="5">
    <location>
        <begin position="205"/>
        <end position="221"/>
    </location>
</feature>
<evidence type="ECO:0000259" key="6">
    <source>
        <dbReference type="PROSITE" id="PS50103"/>
    </source>
</evidence>
<evidence type="ECO:0000256" key="1">
    <source>
        <dbReference type="ARBA" id="ARBA00022723"/>
    </source>
</evidence>
<dbReference type="EMBL" id="CANTFK010000094">
    <property type="protein sequence ID" value="CAI5706466.1"/>
    <property type="molecule type" value="Genomic_DNA"/>
</dbReference>
<reference evidence="7" key="1">
    <citation type="submission" date="2022-12" db="EMBL/GenBank/DDBJ databases">
        <authorList>
            <person name="Webb A."/>
        </authorList>
    </citation>
    <scope>NUCLEOTIDE SEQUENCE</scope>
    <source>
        <strain evidence="7">Pf2</strain>
    </source>
</reference>
<dbReference type="Pfam" id="PF25585">
    <property type="entry name" value="zf-CCCH_DUS3L"/>
    <property type="match status" value="1"/>
</dbReference>
<sequence>MQREQVTKSKKQLQKCPQGTERLKHLPRSCSSTSTKQPLSSFSSDQDRPFMYHQFRPSGNGYRPNFKTSYKAKKTRQSPAPCMKFLSGYGCSYGEKCRFSHDLRAFYPVYYESTGYDDSIWPAVYAMPRQNYTQRQMPRVMKPSLMPVKDVAHHSSMSRPSPQRERASSFTNHFKSHDNQVDNVPVSASGKLLYKEAVLKQSKVKQSERTRYDATSHKSSGEDEYGDESCPSNENVATHETESVDTTRQHQRRKKNMYLRKCGVLNNSADGGSTEFYRNPNYLFREVEGGNLAYTCAQQQPQRKEQEVYLHPTRAAQVMHPMSSSYARYLSEEQFYSHLSRQVEAFVDHIDTKLALMKMHQQQAIDSLQELVRALWPDALIDVYGSNYTHLALPASDIDCVLVSKSLTGDRPLTILKALSVEVERQSWSKQLKLLGNAKIPVLKMTNSLDSTQPDVLLDLTCGHSVGHTGLDARDLIYSLQAEMPALRPLVLVLKSHLVSNQLNCAFTGGISSYVLVILVIRFLQACGDTHHKSFTGSSIRKVWNGNRTRSYSENGPVCDLPEELAYNASLSDAAMVHPKWCYTFSRGGRVTWRTGIGSLLLLFLETYITFDYRRFGISIDNEGEFFLLPPDKVVPMQCSVVIPYVADPIKPGRSICNCFRMHEVIQSWLELYQNLIAGVPVTTCVDGHLTS</sequence>
<dbReference type="GO" id="GO:0031499">
    <property type="term" value="C:TRAMP complex"/>
    <property type="evidence" value="ECO:0007669"/>
    <property type="project" value="TreeGrafter"/>
</dbReference>
<evidence type="ECO:0000313" key="8">
    <source>
        <dbReference type="Proteomes" id="UP001159659"/>
    </source>
</evidence>
<dbReference type="PANTHER" id="PTHR23092:SF15">
    <property type="entry name" value="INACTIVE NON-CANONICAL POLY(A) RNA POLYMERASE PROTEIN TRF4-2-RELATED"/>
    <property type="match status" value="1"/>
</dbReference>
<evidence type="ECO:0000256" key="3">
    <source>
        <dbReference type="ARBA" id="ARBA00022833"/>
    </source>
</evidence>
<dbReference type="Gene3D" id="3.30.460.10">
    <property type="entry name" value="Beta Polymerase, domain 2"/>
    <property type="match status" value="1"/>
</dbReference>
<dbReference type="PANTHER" id="PTHR23092">
    <property type="entry name" value="POLY(A) RNA POLYMERASE"/>
    <property type="match status" value="1"/>
</dbReference>
<dbReference type="Proteomes" id="UP001159659">
    <property type="component" value="Unassembled WGS sequence"/>
</dbReference>
<feature type="compositionally biased region" description="Polar residues" evidence="5">
    <location>
        <begin position="29"/>
        <end position="44"/>
    </location>
</feature>
<evidence type="ECO:0000256" key="5">
    <source>
        <dbReference type="SAM" id="MobiDB-lite"/>
    </source>
</evidence>
<evidence type="ECO:0000256" key="2">
    <source>
        <dbReference type="ARBA" id="ARBA00022771"/>
    </source>
</evidence>
<dbReference type="Gene3D" id="4.10.1000.10">
    <property type="entry name" value="Zinc finger, CCCH-type"/>
    <property type="match status" value="1"/>
</dbReference>
<dbReference type="GO" id="GO:0008270">
    <property type="term" value="F:zinc ion binding"/>
    <property type="evidence" value="ECO:0007669"/>
    <property type="project" value="UniProtKB-KW"/>
</dbReference>
<dbReference type="PROSITE" id="PS50103">
    <property type="entry name" value="ZF_C3H1"/>
    <property type="match status" value="1"/>
</dbReference>
<keyword evidence="2 4" id="KW-0863">Zinc-finger</keyword>
<keyword evidence="1 4" id="KW-0479">Metal-binding</keyword>
<dbReference type="GO" id="GO:0003729">
    <property type="term" value="F:mRNA binding"/>
    <property type="evidence" value="ECO:0007669"/>
    <property type="project" value="TreeGrafter"/>
</dbReference>
<dbReference type="SUPFAM" id="SSF90229">
    <property type="entry name" value="CCCH zinc finger"/>
    <property type="match status" value="1"/>
</dbReference>
<name>A0AAV0SS67_9STRA</name>
<organism evidence="7 8">
    <name type="scientific">Peronospora farinosa</name>
    <dbReference type="NCBI Taxonomy" id="134698"/>
    <lineage>
        <taxon>Eukaryota</taxon>
        <taxon>Sar</taxon>
        <taxon>Stramenopiles</taxon>
        <taxon>Oomycota</taxon>
        <taxon>Peronosporomycetes</taxon>
        <taxon>Peronosporales</taxon>
        <taxon>Peronosporaceae</taxon>
        <taxon>Peronospora</taxon>
    </lineage>
</organism>
<dbReference type="InterPro" id="IPR000571">
    <property type="entry name" value="Znf_CCCH"/>
</dbReference>
<protein>
    <recommendedName>
        <fullName evidence="6">C3H1-type domain-containing protein</fullName>
    </recommendedName>
</protein>
<keyword evidence="3 4" id="KW-0862">Zinc</keyword>
<dbReference type="SUPFAM" id="SSF81301">
    <property type="entry name" value="Nucleotidyltransferase"/>
    <property type="match status" value="1"/>
</dbReference>
<dbReference type="CDD" id="cd05402">
    <property type="entry name" value="NT_PAP_TUTase"/>
    <property type="match status" value="1"/>
</dbReference>
<dbReference type="SUPFAM" id="SSF81631">
    <property type="entry name" value="PAP/OAS1 substrate-binding domain"/>
    <property type="match status" value="1"/>
</dbReference>
<feature type="region of interest" description="Disordered" evidence="5">
    <location>
        <begin position="1"/>
        <end position="47"/>
    </location>
</feature>
<feature type="compositionally biased region" description="Basic and acidic residues" evidence="5">
    <location>
        <begin position="237"/>
        <end position="248"/>
    </location>
</feature>
<feature type="zinc finger region" description="C3H1-type" evidence="4">
    <location>
        <begin position="76"/>
        <end position="104"/>
    </location>
</feature>
<dbReference type="InterPro" id="IPR054708">
    <property type="entry name" value="MTPAP-like_central"/>
</dbReference>
<dbReference type="SMART" id="SM00356">
    <property type="entry name" value="ZnF_C3H1"/>
    <property type="match status" value="1"/>
</dbReference>
<evidence type="ECO:0000313" key="7">
    <source>
        <dbReference type="EMBL" id="CAI5706466.1"/>
    </source>
</evidence>
<dbReference type="AlphaFoldDB" id="A0AAV0SS67"/>
<feature type="region of interest" description="Disordered" evidence="5">
    <location>
        <begin position="150"/>
        <end position="183"/>
    </location>
</feature>
<dbReference type="InterPro" id="IPR043519">
    <property type="entry name" value="NT_sf"/>
</dbReference>
<gene>
    <name evidence="7" type="ORF">PFR002_LOCUS1051</name>
</gene>
<dbReference type="InterPro" id="IPR045862">
    <property type="entry name" value="Trf4-like"/>
</dbReference>
<comment type="caution">
    <text evidence="7">The sequence shown here is derived from an EMBL/GenBank/DDBJ whole genome shotgun (WGS) entry which is preliminary data.</text>
</comment>